<organism evidence="1 2">
    <name type="scientific">Blomia tropicalis</name>
    <name type="common">Mite</name>
    <dbReference type="NCBI Taxonomy" id="40697"/>
    <lineage>
        <taxon>Eukaryota</taxon>
        <taxon>Metazoa</taxon>
        <taxon>Ecdysozoa</taxon>
        <taxon>Arthropoda</taxon>
        <taxon>Chelicerata</taxon>
        <taxon>Arachnida</taxon>
        <taxon>Acari</taxon>
        <taxon>Acariformes</taxon>
        <taxon>Sarcoptiformes</taxon>
        <taxon>Astigmata</taxon>
        <taxon>Glycyphagoidea</taxon>
        <taxon>Echimyopodidae</taxon>
        <taxon>Blomia</taxon>
    </lineage>
</organism>
<dbReference type="Proteomes" id="UP001142055">
    <property type="component" value="Chromosome 2"/>
</dbReference>
<proteinExistence type="predicted"/>
<comment type="caution">
    <text evidence="1">The sequence shown here is derived from an EMBL/GenBank/DDBJ whole genome shotgun (WGS) entry which is preliminary data.</text>
</comment>
<name>A0A9Q0RLP6_BLOTA</name>
<sequence length="142" mass="16765">MDYMITDIEWINNFEVYVDEGNLLNLSELESHYGHISFKNPDGTIQSSFHLRDVVDIAYPFDLEGGNMIVITLMNCRVVRHEFKCRLNRDRFIKYLNLWGYPLPDELKERPPFAKRNEVWIRMDTFNITSQVDTSGTVMQPN</sequence>
<dbReference type="AlphaFoldDB" id="A0A9Q0RLP6"/>
<evidence type="ECO:0000313" key="2">
    <source>
        <dbReference type="Proteomes" id="UP001142055"/>
    </source>
</evidence>
<dbReference type="EMBL" id="JAPWDV010000002">
    <property type="protein sequence ID" value="KAJ6220553.1"/>
    <property type="molecule type" value="Genomic_DNA"/>
</dbReference>
<keyword evidence="2" id="KW-1185">Reference proteome</keyword>
<accession>A0A9Q0RLP6</accession>
<evidence type="ECO:0000313" key="1">
    <source>
        <dbReference type="EMBL" id="KAJ6220553.1"/>
    </source>
</evidence>
<reference evidence="1" key="1">
    <citation type="submission" date="2022-12" db="EMBL/GenBank/DDBJ databases">
        <title>Genome assemblies of Blomia tropicalis.</title>
        <authorList>
            <person name="Cui Y."/>
        </authorList>
    </citation>
    <scope>NUCLEOTIDE SEQUENCE</scope>
    <source>
        <tissue evidence="1">Adult mites</tissue>
    </source>
</reference>
<protein>
    <submittedName>
        <fullName evidence="1">Uncharacterized protein</fullName>
    </submittedName>
</protein>
<gene>
    <name evidence="1" type="ORF">RDWZM_006365</name>
</gene>